<comment type="caution">
    <text evidence="1">The sequence shown here is derived from an EMBL/GenBank/DDBJ whole genome shotgun (WGS) entry which is preliminary data.</text>
</comment>
<dbReference type="EMBL" id="CM042031">
    <property type="protein sequence ID" value="KAI3784324.1"/>
    <property type="molecule type" value="Genomic_DNA"/>
</dbReference>
<reference evidence="2" key="1">
    <citation type="journal article" date="2022" name="Mol. Ecol. Resour.">
        <title>The genomes of chicory, endive, great burdock and yacon provide insights into Asteraceae palaeo-polyploidization history and plant inulin production.</title>
        <authorList>
            <person name="Fan W."/>
            <person name="Wang S."/>
            <person name="Wang H."/>
            <person name="Wang A."/>
            <person name="Jiang F."/>
            <person name="Liu H."/>
            <person name="Zhao H."/>
            <person name="Xu D."/>
            <person name="Zhang Y."/>
        </authorList>
    </citation>
    <scope>NUCLEOTIDE SEQUENCE [LARGE SCALE GENOMIC DNA]</scope>
    <source>
        <strain evidence="2">cv. Yunnan</strain>
    </source>
</reference>
<organism evidence="1 2">
    <name type="scientific">Smallanthus sonchifolius</name>
    <dbReference type="NCBI Taxonomy" id="185202"/>
    <lineage>
        <taxon>Eukaryota</taxon>
        <taxon>Viridiplantae</taxon>
        <taxon>Streptophyta</taxon>
        <taxon>Embryophyta</taxon>
        <taxon>Tracheophyta</taxon>
        <taxon>Spermatophyta</taxon>
        <taxon>Magnoliopsida</taxon>
        <taxon>eudicotyledons</taxon>
        <taxon>Gunneridae</taxon>
        <taxon>Pentapetalae</taxon>
        <taxon>asterids</taxon>
        <taxon>campanulids</taxon>
        <taxon>Asterales</taxon>
        <taxon>Asteraceae</taxon>
        <taxon>Asteroideae</taxon>
        <taxon>Heliantheae alliance</taxon>
        <taxon>Millerieae</taxon>
        <taxon>Smallanthus</taxon>
    </lineage>
</organism>
<name>A0ACB9GLK9_9ASTR</name>
<proteinExistence type="predicted"/>
<evidence type="ECO:0000313" key="2">
    <source>
        <dbReference type="Proteomes" id="UP001056120"/>
    </source>
</evidence>
<protein>
    <submittedName>
        <fullName evidence="1">Uncharacterized protein</fullName>
    </submittedName>
</protein>
<sequence>MFLERRLFGGHDVSRAAFSWIFSLLSFSGAGSFSHGETAAASSIASLGLKNTVLDVVKNNLIFSKIHHNNSYIS</sequence>
<evidence type="ECO:0000313" key="1">
    <source>
        <dbReference type="EMBL" id="KAI3784324.1"/>
    </source>
</evidence>
<keyword evidence="2" id="KW-1185">Reference proteome</keyword>
<gene>
    <name evidence="1" type="ORF">L1987_43422</name>
</gene>
<reference evidence="1 2" key="2">
    <citation type="journal article" date="2022" name="Mol. Ecol. Resour.">
        <title>The genomes of chicory, endive, great burdock and yacon provide insights into Asteraceae paleo-polyploidization history and plant inulin production.</title>
        <authorList>
            <person name="Fan W."/>
            <person name="Wang S."/>
            <person name="Wang H."/>
            <person name="Wang A."/>
            <person name="Jiang F."/>
            <person name="Liu H."/>
            <person name="Zhao H."/>
            <person name="Xu D."/>
            <person name="Zhang Y."/>
        </authorList>
    </citation>
    <scope>NUCLEOTIDE SEQUENCE [LARGE SCALE GENOMIC DNA]</scope>
    <source>
        <strain evidence="2">cv. Yunnan</strain>
        <tissue evidence="1">Leaves</tissue>
    </source>
</reference>
<accession>A0ACB9GLK9</accession>
<dbReference type="Proteomes" id="UP001056120">
    <property type="component" value="Linkage Group LG14"/>
</dbReference>